<gene>
    <name evidence="2" type="ORF">EYC84_004754</name>
</gene>
<feature type="compositionally biased region" description="Polar residues" evidence="1">
    <location>
        <begin position="21"/>
        <end position="33"/>
    </location>
</feature>
<evidence type="ECO:0000313" key="3">
    <source>
        <dbReference type="Proteomes" id="UP000322873"/>
    </source>
</evidence>
<dbReference type="Proteomes" id="UP000322873">
    <property type="component" value="Unassembled WGS sequence"/>
</dbReference>
<protein>
    <submittedName>
        <fullName evidence="2">Uncharacterized protein</fullName>
    </submittedName>
</protein>
<name>A0A5M9K3X5_MONFR</name>
<comment type="caution">
    <text evidence="2">The sequence shown here is derived from an EMBL/GenBank/DDBJ whole genome shotgun (WGS) entry which is preliminary data.</text>
</comment>
<proteinExistence type="predicted"/>
<accession>A0A5M9K3X5</accession>
<evidence type="ECO:0000313" key="2">
    <source>
        <dbReference type="EMBL" id="KAA8575630.1"/>
    </source>
</evidence>
<dbReference type="EMBL" id="VICG01000002">
    <property type="protein sequence ID" value="KAA8575630.1"/>
    <property type="molecule type" value="Genomic_DNA"/>
</dbReference>
<organism evidence="2 3">
    <name type="scientific">Monilinia fructicola</name>
    <name type="common">Brown rot fungus</name>
    <name type="synonym">Ciboria fructicola</name>
    <dbReference type="NCBI Taxonomy" id="38448"/>
    <lineage>
        <taxon>Eukaryota</taxon>
        <taxon>Fungi</taxon>
        <taxon>Dikarya</taxon>
        <taxon>Ascomycota</taxon>
        <taxon>Pezizomycotina</taxon>
        <taxon>Leotiomycetes</taxon>
        <taxon>Helotiales</taxon>
        <taxon>Sclerotiniaceae</taxon>
        <taxon>Monilinia</taxon>
    </lineage>
</organism>
<sequence length="108" mass="11880">MKRKTHPPRQTCALHPRIHLVNSNGANRPPSLTSDRRPQKPISMVALPISRYLLETSTHVISIVTGSANRNAHVALYCGRVASTVGIDEIDDFCGRRVRVDPTTASLL</sequence>
<feature type="region of interest" description="Disordered" evidence="1">
    <location>
        <begin position="20"/>
        <end position="39"/>
    </location>
</feature>
<dbReference type="AlphaFoldDB" id="A0A5M9K3X5"/>
<evidence type="ECO:0000256" key="1">
    <source>
        <dbReference type="SAM" id="MobiDB-lite"/>
    </source>
</evidence>
<reference evidence="2 3" key="1">
    <citation type="submission" date="2019-06" db="EMBL/GenBank/DDBJ databases">
        <title>Genome Sequence of the Brown Rot Fungal Pathogen Monilinia fructicola.</title>
        <authorList>
            <person name="De Miccolis Angelini R.M."/>
            <person name="Landi L."/>
            <person name="Abate D."/>
            <person name="Pollastro S."/>
            <person name="Romanazzi G."/>
            <person name="Faretra F."/>
        </authorList>
    </citation>
    <scope>NUCLEOTIDE SEQUENCE [LARGE SCALE GENOMIC DNA]</scope>
    <source>
        <strain evidence="2 3">Mfrc123</strain>
    </source>
</reference>
<keyword evidence="3" id="KW-1185">Reference proteome</keyword>